<feature type="domain" description="Peptidase S8/S53" evidence="4">
    <location>
        <begin position="222"/>
        <end position="448"/>
    </location>
</feature>
<comment type="caution">
    <text evidence="2">Lacks conserved residue(s) required for the propagation of feature annotation.</text>
</comment>
<dbReference type="SUPFAM" id="SSF49785">
    <property type="entry name" value="Galactose-binding domain-like"/>
    <property type="match status" value="1"/>
</dbReference>
<reference evidence="6 7" key="1">
    <citation type="submission" date="2018-07" db="EMBL/GenBank/DDBJ databases">
        <title>Chitinophaga K2CV101002-2 sp. nov., isolated from a monsoon evergreen broad-leaved forest soil.</title>
        <authorList>
            <person name="Lv Y."/>
        </authorList>
    </citation>
    <scope>NUCLEOTIDE SEQUENCE [LARGE SCALE GENOMIC DNA]</scope>
    <source>
        <strain evidence="6 7">GDMCC 1.1288</strain>
    </source>
</reference>
<evidence type="ECO:0000256" key="2">
    <source>
        <dbReference type="PROSITE-ProRule" id="PRU01240"/>
    </source>
</evidence>
<name>A0A3E1Y6N0_9BACT</name>
<proteinExistence type="inferred from homology"/>
<keyword evidence="7" id="KW-1185">Reference proteome</keyword>
<dbReference type="Gene3D" id="2.60.120.380">
    <property type="match status" value="1"/>
</dbReference>
<feature type="signal peptide" evidence="3">
    <location>
        <begin position="1"/>
        <end position="23"/>
    </location>
</feature>
<dbReference type="InterPro" id="IPR026444">
    <property type="entry name" value="Secre_tail"/>
</dbReference>
<evidence type="ECO:0000256" key="3">
    <source>
        <dbReference type="SAM" id="SignalP"/>
    </source>
</evidence>
<evidence type="ECO:0000313" key="7">
    <source>
        <dbReference type="Proteomes" id="UP000260644"/>
    </source>
</evidence>
<dbReference type="EMBL" id="QPMM01000010">
    <property type="protein sequence ID" value="RFS20612.1"/>
    <property type="molecule type" value="Genomic_DNA"/>
</dbReference>
<dbReference type="Pfam" id="PF00082">
    <property type="entry name" value="Peptidase_S8"/>
    <property type="match status" value="1"/>
</dbReference>
<feature type="chain" id="PRO_5017620643" evidence="3">
    <location>
        <begin position="24"/>
        <end position="933"/>
    </location>
</feature>
<dbReference type="Pfam" id="PF18962">
    <property type="entry name" value="Por_Secre_tail"/>
    <property type="match status" value="1"/>
</dbReference>
<gene>
    <name evidence="6" type="ORF">DVR12_18800</name>
</gene>
<comment type="similarity">
    <text evidence="1 2">Belongs to the peptidase S8 family.</text>
</comment>
<accession>A0A3E1Y6N0</accession>
<organism evidence="6 7">
    <name type="scientific">Chitinophaga silvatica</name>
    <dbReference type="NCBI Taxonomy" id="2282649"/>
    <lineage>
        <taxon>Bacteria</taxon>
        <taxon>Pseudomonadati</taxon>
        <taxon>Bacteroidota</taxon>
        <taxon>Chitinophagia</taxon>
        <taxon>Chitinophagales</taxon>
        <taxon>Chitinophagaceae</taxon>
        <taxon>Chitinophaga</taxon>
    </lineage>
</organism>
<dbReference type="Proteomes" id="UP000260644">
    <property type="component" value="Unassembled WGS sequence"/>
</dbReference>
<sequence length="933" mass="102837">MPYQPFKILSTLVFMLIYCNSIAAVTQSPADSILQRYAVDTCSSHSNSNPYLIKFSTIPSANLLQQYGNVQSITRHHYILRQKPTDSSVVYCYTANNNYKAGLQVLQQLDHLQSKDSITLQVAYQDLKEPLQFCRRLTQSSQYRVGIYRVLKSDWKSFIDQASVVRADVIRKPVPEIIINTSNLAANQIIYAQSKFPEITGKRIVVNVKEDLFDTTDIDLHGRFIKTGNESSSNTAHALIMATLIGGAGNSGDKGKGVATETLLSSSSYSTSLLPDDNEYYSGNLISIQNHSYGTGIENYYGPEAMAYDEQTFTSDTTLHIFSSGNIGNQTSNTGAYSGINNFANLSGTFKQAKNILVVGGTEASGTVMPLSSRGPAYDGRIKPEIVAYGEDGTSGAAAITSGVAALIQDAWTKKFANRAPAALVKALIINSADRAYNAGPSFIAGFGTLNAAAALNTVQSNQVFQGSVRNGQVISFNVTIPQGTGELKVTLCWTDPPAAVNANTALINDLDITATTDNLQTWQPWVLNSFPIADSLLQNARRMRDSLNTTEQITIPDPAGTVQINLKGTKVNSAQQFYIVYSFLPKQYFHWLNPVENIILPANQQTTIQWHSTFTGSGTISYSLDAGNSWNPIASNVALQPELINWNVPDTLSSALIKLTLTDTSFVSDPFIISPRPRLATGLNCEDTVLLHWNKVPGAKAYRIYLLDNHQLTNYKQVTDTNIILFKKQLPGNYLAVSPIMQDGKEGLKSYTTQYEKQGVACYVVSLLADKTTNKGVLLSLTLGSLYQLENLHWERFTSTGWKDLGTVALNNSFHFNYNDEQLPEGIIYYRVRLTTSSGASIYSEAVSVVIFNQHSFILYPNPAYNSITLLNEEAKSRRVVIRDMSGRTVLQRNIEDIQETIFLQQLASGIYNFSVYENGVCVFSKQFIKLQ</sequence>
<dbReference type="OrthoDB" id="9792152at2"/>
<evidence type="ECO:0000313" key="6">
    <source>
        <dbReference type="EMBL" id="RFS20612.1"/>
    </source>
</evidence>
<keyword evidence="3" id="KW-0732">Signal</keyword>
<dbReference type="PANTHER" id="PTHR43399:SF4">
    <property type="entry name" value="CELL WALL-ASSOCIATED PROTEASE"/>
    <property type="match status" value="1"/>
</dbReference>
<comment type="caution">
    <text evidence="6">The sequence shown here is derived from an EMBL/GenBank/DDBJ whole genome shotgun (WGS) entry which is preliminary data.</text>
</comment>
<dbReference type="RefSeq" id="WP_116977331.1">
    <property type="nucleotide sequence ID" value="NZ_QPMM01000010.1"/>
</dbReference>
<dbReference type="InterPro" id="IPR051048">
    <property type="entry name" value="Peptidase_S8/S53_subtilisin"/>
</dbReference>
<dbReference type="NCBIfam" id="TIGR04183">
    <property type="entry name" value="Por_Secre_tail"/>
    <property type="match status" value="1"/>
</dbReference>
<dbReference type="InterPro" id="IPR000209">
    <property type="entry name" value="Peptidase_S8/S53_dom"/>
</dbReference>
<dbReference type="GO" id="GO:0006508">
    <property type="term" value="P:proteolysis"/>
    <property type="evidence" value="ECO:0007669"/>
    <property type="project" value="InterPro"/>
</dbReference>
<evidence type="ECO:0000259" key="5">
    <source>
        <dbReference type="Pfam" id="PF18962"/>
    </source>
</evidence>
<dbReference type="PROSITE" id="PS51892">
    <property type="entry name" value="SUBTILASE"/>
    <property type="match status" value="1"/>
</dbReference>
<dbReference type="InterPro" id="IPR036852">
    <property type="entry name" value="Peptidase_S8/S53_dom_sf"/>
</dbReference>
<dbReference type="GO" id="GO:0004252">
    <property type="term" value="F:serine-type endopeptidase activity"/>
    <property type="evidence" value="ECO:0007669"/>
    <property type="project" value="InterPro"/>
</dbReference>
<protein>
    <submittedName>
        <fullName evidence="6">T9SS C-terminal target domain-containing protein</fullName>
    </submittedName>
</protein>
<dbReference type="PANTHER" id="PTHR43399">
    <property type="entry name" value="SUBTILISIN-RELATED"/>
    <property type="match status" value="1"/>
</dbReference>
<dbReference type="Gene3D" id="3.40.50.200">
    <property type="entry name" value="Peptidase S8/S53 domain"/>
    <property type="match status" value="1"/>
</dbReference>
<evidence type="ECO:0000256" key="1">
    <source>
        <dbReference type="ARBA" id="ARBA00011073"/>
    </source>
</evidence>
<evidence type="ECO:0000259" key="4">
    <source>
        <dbReference type="Pfam" id="PF00082"/>
    </source>
</evidence>
<dbReference type="InterPro" id="IPR008979">
    <property type="entry name" value="Galactose-bd-like_sf"/>
</dbReference>
<feature type="domain" description="Secretion system C-terminal sorting" evidence="5">
    <location>
        <begin position="860"/>
        <end position="928"/>
    </location>
</feature>
<dbReference type="AlphaFoldDB" id="A0A3E1Y6N0"/>
<dbReference type="SUPFAM" id="SSF52743">
    <property type="entry name" value="Subtilisin-like"/>
    <property type="match status" value="1"/>
</dbReference>